<dbReference type="EMBL" id="JABZEO010000012">
    <property type="protein sequence ID" value="NVZ10835.1"/>
    <property type="molecule type" value="Genomic_DNA"/>
</dbReference>
<dbReference type="GO" id="GO:0031241">
    <property type="term" value="C:periplasmic side of cell outer membrane"/>
    <property type="evidence" value="ECO:0007669"/>
    <property type="project" value="TreeGrafter"/>
</dbReference>
<dbReference type="InterPro" id="IPR028082">
    <property type="entry name" value="Peripla_BP_I"/>
</dbReference>
<dbReference type="PANTHER" id="PTHR38038:SF1">
    <property type="entry name" value="PENICILLIN-BINDING PROTEIN ACTIVATOR LPOA"/>
    <property type="match status" value="1"/>
</dbReference>
<dbReference type="Proteomes" id="UP000592294">
    <property type="component" value="Unassembled WGS sequence"/>
</dbReference>
<organism evidence="9 10">
    <name type="scientific">Allochromatium humboldtianum</name>
    <dbReference type="NCBI Taxonomy" id="504901"/>
    <lineage>
        <taxon>Bacteria</taxon>
        <taxon>Pseudomonadati</taxon>
        <taxon>Pseudomonadota</taxon>
        <taxon>Gammaproteobacteria</taxon>
        <taxon>Chromatiales</taxon>
        <taxon>Chromatiaceae</taxon>
        <taxon>Allochromatium</taxon>
    </lineage>
</organism>
<dbReference type="Gene3D" id="1.25.40.10">
    <property type="entry name" value="Tetratricopeptide repeat domain"/>
    <property type="match status" value="1"/>
</dbReference>
<dbReference type="RefSeq" id="WP_176977560.1">
    <property type="nucleotide sequence ID" value="NZ_JABZEO010000012.1"/>
</dbReference>
<dbReference type="InterPro" id="IPR011990">
    <property type="entry name" value="TPR-like_helical_dom_sf"/>
</dbReference>
<dbReference type="AlphaFoldDB" id="A0A850RD69"/>
<dbReference type="SUPFAM" id="SSF53822">
    <property type="entry name" value="Periplasmic binding protein-like I"/>
    <property type="match status" value="1"/>
</dbReference>
<accession>A0A850RD69</accession>
<sequence>MPKNRLDRPAFFSRRRLGPLLLVSILSGCAVQPLQDPASLLTSVPSADLSRAATLKTQGEADEAAALYLELAARAQAPAKAELRLQAAQAYLDGGRVSQARQTLDELETAGLVGGQLERSRLLKAELAIADRQPKTAIAELKRLNSALPKALKIRRLGLLAAAQRLDNDPVAAAGSLAELDGLLDGPTRLNNQVSLVATLALIGEDDLLKLTRAGRGPMKGWAEIAQLARRHGADPKRLDDAYRQWRQGRAGHPALPELARAYAGDGPGGYASGQSVTVMLPGSGRFAAAAKAVRDGIEAASQADTSAQRPSLDFADSTNAGRVRNLHGSAIARGADYVIGPLEKPAVEALIAAKTSPVPTLALNEASETERRALNLFQFALSPENEAAEAANKGRTLGAGRALVLHPNTAWGQRLATAFGAQWRAQGGTLVSQAGFDPAWSSYDKTLSRLMDGQDADLLFLVATAEMARKIHPQIQAAANKPLIVISTSHVYSGRFDADADKGMVGLYFVDIPWMLGLGGDGPLAHRTIMGRTASAAGPLARLYAMGIDAYRLAPRLSELAANPGAYYPGQTGGLAIDPVGRITRQLALGRFTPTGPVPAQSPNAPAGPSARESRRIDTE</sequence>
<dbReference type="GO" id="GO:0008360">
    <property type="term" value="P:regulation of cell shape"/>
    <property type="evidence" value="ECO:0007669"/>
    <property type="project" value="UniProtKB-KW"/>
</dbReference>
<comment type="caution">
    <text evidence="9">The sequence shown here is derived from an EMBL/GenBank/DDBJ whole genome shotgun (WGS) entry which is preliminary data.</text>
</comment>
<proteinExistence type="predicted"/>
<evidence type="ECO:0000256" key="1">
    <source>
        <dbReference type="ARBA" id="ARBA00022729"/>
    </source>
</evidence>
<evidence type="ECO:0000256" key="4">
    <source>
        <dbReference type="ARBA" id="ARBA00023136"/>
    </source>
</evidence>
<keyword evidence="5" id="KW-0564">Palmitate</keyword>
<dbReference type="CDD" id="cd06339">
    <property type="entry name" value="PBP1_YraM_LppC_lipoprotein-like"/>
    <property type="match status" value="1"/>
</dbReference>
<dbReference type="Gene3D" id="1.25.40.650">
    <property type="match status" value="1"/>
</dbReference>
<evidence type="ECO:0000256" key="7">
    <source>
        <dbReference type="ARBA" id="ARBA00023288"/>
    </source>
</evidence>
<dbReference type="PANTHER" id="PTHR38038">
    <property type="entry name" value="PENICILLIN-BINDING PROTEIN ACTIVATOR LPOA"/>
    <property type="match status" value="1"/>
</dbReference>
<evidence type="ECO:0000313" key="10">
    <source>
        <dbReference type="Proteomes" id="UP000592294"/>
    </source>
</evidence>
<evidence type="ECO:0000256" key="2">
    <source>
        <dbReference type="ARBA" id="ARBA00022960"/>
    </source>
</evidence>
<keyword evidence="4" id="KW-0472">Membrane</keyword>
<dbReference type="InterPro" id="IPR007443">
    <property type="entry name" value="LpoA"/>
</dbReference>
<evidence type="ECO:0000313" key="9">
    <source>
        <dbReference type="EMBL" id="NVZ10835.1"/>
    </source>
</evidence>
<dbReference type="PROSITE" id="PS51257">
    <property type="entry name" value="PROKAR_LIPOPROTEIN"/>
    <property type="match status" value="1"/>
</dbReference>
<dbReference type="GO" id="GO:0030234">
    <property type="term" value="F:enzyme regulator activity"/>
    <property type="evidence" value="ECO:0007669"/>
    <property type="project" value="TreeGrafter"/>
</dbReference>
<reference evidence="9 10" key="1">
    <citation type="submission" date="2020-06" db="EMBL/GenBank/DDBJ databases">
        <title>Whole-genome sequence of Allochromatium humboldtianum DSM 21881, type strain.</title>
        <authorList>
            <person name="Kyndt J.A."/>
            <person name="Meyer T.E."/>
        </authorList>
    </citation>
    <scope>NUCLEOTIDE SEQUENCE [LARGE SCALE GENOMIC DNA]</scope>
    <source>
        <strain evidence="9 10">DSM 21881</strain>
    </source>
</reference>
<dbReference type="Pfam" id="PF04348">
    <property type="entry name" value="LppC"/>
    <property type="match status" value="1"/>
</dbReference>
<keyword evidence="2" id="KW-0133">Cell shape</keyword>
<keyword evidence="1" id="KW-0732">Signal</keyword>
<keyword evidence="3" id="KW-0573">Peptidoglycan synthesis</keyword>
<evidence type="ECO:0000256" key="5">
    <source>
        <dbReference type="ARBA" id="ARBA00023139"/>
    </source>
</evidence>
<evidence type="ECO:0000256" key="8">
    <source>
        <dbReference type="SAM" id="MobiDB-lite"/>
    </source>
</evidence>
<keyword evidence="7" id="KW-0449">Lipoprotein</keyword>
<name>A0A850RD69_9GAMM</name>
<dbReference type="Gene3D" id="3.40.50.2300">
    <property type="match status" value="2"/>
</dbReference>
<keyword evidence="6" id="KW-0998">Cell outer membrane</keyword>
<dbReference type="GO" id="GO:0009252">
    <property type="term" value="P:peptidoglycan biosynthetic process"/>
    <property type="evidence" value="ECO:0007669"/>
    <property type="project" value="UniProtKB-KW"/>
</dbReference>
<evidence type="ECO:0000256" key="3">
    <source>
        <dbReference type="ARBA" id="ARBA00022984"/>
    </source>
</evidence>
<feature type="region of interest" description="Disordered" evidence="8">
    <location>
        <begin position="593"/>
        <end position="621"/>
    </location>
</feature>
<evidence type="ECO:0000256" key="6">
    <source>
        <dbReference type="ARBA" id="ARBA00023237"/>
    </source>
</evidence>
<protein>
    <submittedName>
        <fullName evidence="9">Penicillin-binding protein activator</fullName>
    </submittedName>
</protein>
<keyword evidence="10" id="KW-1185">Reference proteome</keyword>
<gene>
    <name evidence="9" type="ORF">HW932_16345</name>
</gene>